<dbReference type="HOGENOM" id="CLU_2310279_0_0_1"/>
<accession>A0A0C3WAP0</accession>
<evidence type="ECO:0000313" key="1">
    <source>
        <dbReference type="EMBL" id="AES80691.2"/>
    </source>
</evidence>
<reference evidence="2" key="3">
    <citation type="submission" date="2015-04" db="UniProtKB">
        <authorList>
            <consortium name="EnsemblPlants"/>
        </authorList>
    </citation>
    <scope>IDENTIFICATION</scope>
    <source>
        <strain evidence="2">cv. Jemalong A17</strain>
    </source>
</reference>
<evidence type="ECO:0000313" key="2">
    <source>
        <dbReference type="EnsemblPlants" id="AES80691"/>
    </source>
</evidence>
<gene>
    <name evidence="1" type="ordered locus">MTR_7g083730</name>
</gene>
<accession>G7KW91</accession>
<keyword evidence="3" id="KW-1185">Reference proteome</keyword>
<evidence type="ECO:0000313" key="3">
    <source>
        <dbReference type="Proteomes" id="UP000002051"/>
    </source>
</evidence>
<dbReference type="EMBL" id="CM001223">
    <property type="protein sequence ID" value="AES80691.2"/>
    <property type="molecule type" value="Genomic_DNA"/>
</dbReference>
<dbReference type="PaxDb" id="3880-AES80691"/>
<dbReference type="AlphaFoldDB" id="G7KW91"/>
<protein>
    <submittedName>
        <fullName evidence="1 2">Uncharacterized protein</fullName>
    </submittedName>
</protein>
<dbReference type="EnsemblPlants" id="AES80691">
    <property type="protein sequence ID" value="AES80691"/>
    <property type="gene ID" value="MTR_7g083730"/>
</dbReference>
<proteinExistence type="predicted"/>
<reference evidence="1 3" key="2">
    <citation type="journal article" date="2014" name="BMC Genomics">
        <title>An improved genome release (version Mt4.0) for the model legume Medicago truncatula.</title>
        <authorList>
            <person name="Tang H."/>
            <person name="Krishnakumar V."/>
            <person name="Bidwell S."/>
            <person name="Rosen B."/>
            <person name="Chan A."/>
            <person name="Zhou S."/>
            <person name="Gentzbittel L."/>
            <person name="Childs K.L."/>
            <person name="Yandell M."/>
            <person name="Gundlach H."/>
            <person name="Mayer K.F."/>
            <person name="Schwartz D.C."/>
            <person name="Town C.D."/>
        </authorList>
    </citation>
    <scope>GENOME REANNOTATION</scope>
    <source>
        <strain evidence="2 3">cv. Jemalong A17</strain>
    </source>
</reference>
<sequence length="100" mass="12071">MTEASKVIHNWFYDNCTKCTIKAKTPNDQFKCERGQVFEQEVYDVDTGHDGGLRRKRIHNNSKPNLKSRHVPFYLSTFFLKDFIFQLLNREFIWFMPRFC</sequence>
<organism evidence="1 3">
    <name type="scientific">Medicago truncatula</name>
    <name type="common">Barrel medic</name>
    <name type="synonym">Medicago tribuloides</name>
    <dbReference type="NCBI Taxonomy" id="3880"/>
    <lineage>
        <taxon>Eukaryota</taxon>
        <taxon>Viridiplantae</taxon>
        <taxon>Streptophyta</taxon>
        <taxon>Embryophyta</taxon>
        <taxon>Tracheophyta</taxon>
        <taxon>Spermatophyta</taxon>
        <taxon>Magnoliopsida</taxon>
        <taxon>eudicotyledons</taxon>
        <taxon>Gunneridae</taxon>
        <taxon>Pentapetalae</taxon>
        <taxon>rosids</taxon>
        <taxon>fabids</taxon>
        <taxon>Fabales</taxon>
        <taxon>Fabaceae</taxon>
        <taxon>Papilionoideae</taxon>
        <taxon>50 kb inversion clade</taxon>
        <taxon>NPAAA clade</taxon>
        <taxon>Hologalegina</taxon>
        <taxon>IRL clade</taxon>
        <taxon>Trifolieae</taxon>
        <taxon>Medicago</taxon>
    </lineage>
</organism>
<name>G7KW91_MEDTR</name>
<dbReference type="Proteomes" id="UP000002051">
    <property type="component" value="Unassembled WGS sequence"/>
</dbReference>
<reference evidence="1 3" key="1">
    <citation type="journal article" date="2011" name="Nature">
        <title>The Medicago genome provides insight into the evolution of rhizobial symbioses.</title>
        <authorList>
            <person name="Young N.D."/>
            <person name="Debelle F."/>
            <person name="Oldroyd G.E."/>
            <person name="Geurts R."/>
            <person name="Cannon S.B."/>
            <person name="Udvardi M.K."/>
            <person name="Benedito V.A."/>
            <person name="Mayer K.F."/>
            <person name="Gouzy J."/>
            <person name="Schoof H."/>
            <person name="Van de Peer Y."/>
            <person name="Proost S."/>
            <person name="Cook D.R."/>
            <person name="Meyers B.C."/>
            <person name="Spannagl M."/>
            <person name="Cheung F."/>
            <person name="De Mita S."/>
            <person name="Krishnakumar V."/>
            <person name="Gundlach H."/>
            <person name="Zhou S."/>
            <person name="Mudge J."/>
            <person name="Bharti A.K."/>
            <person name="Murray J.D."/>
            <person name="Naoumkina M.A."/>
            <person name="Rosen B."/>
            <person name="Silverstein K.A."/>
            <person name="Tang H."/>
            <person name="Rombauts S."/>
            <person name="Zhao P.X."/>
            <person name="Zhou P."/>
            <person name="Barbe V."/>
            <person name="Bardou P."/>
            <person name="Bechner M."/>
            <person name="Bellec A."/>
            <person name="Berger A."/>
            <person name="Berges H."/>
            <person name="Bidwell S."/>
            <person name="Bisseling T."/>
            <person name="Choisne N."/>
            <person name="Couloux A."/>
            <person name="Denny R."/>
            <person name="Deshpande S."/>
            <person name="Dai X."/>
            <person name="Doyle J.J."/>
            <person name="Dudez A.M."/>
            <person name="Farmer A.D."/>
            <person name="Fouteau S."/>
            <person name="Franken C."/>
            <person name="Gibelin C."/>
            <person name="Gish J."/>
            <person name="Goldstein S."/>
            <person name="Gonzalez A.J."/>
            <person name="Green P.J."/>
            <person name="Hallab A."/>
            <person name="Hartog M."/>
            <person name="Hua A."/>
            <person name="Humphray S.J."/>
            <person name="Jeong D.H."/>
            <person name="Jing Y."/>
            <person name="Jocker A."/>
            <person name="Kenton S.M."/>
            <person name="Kim D.J."/>
            <person name="Klee K."/>
            <person name="Lai H."/>
            <person name="Lang C."/>
            <person name="Lin S."/>
            <person name="Macmil S.L."/>
            <person name="Magdelenat G."/>
            <person name="Matthews L."/>
            <person name="McCorrison J."/>
            <person name="Monaghan E.L."/>
            <person name="Mun J.H."/>
            <person name="Najar F.Z."/>
            <person name="Nicholson C."/>
            <person name="Noirot C."/>
            <person name="O'Bleness M."/>
            <person name="Paule C.R."/>
            <person name="Poulain J."/>
            <person name="Prion F."/>
            <person name="Qin B."/>
            <person name="Qu C."/>
            <person name="Retzel E.F."/>
            <person name="Riddle C."/>
            <person name="Sallet E."/>
            <person name="Samain S."/>
            <person name="Samson N."/>
            <person name="Sanders I."/>
            <person name="Saurat O."/>
            <person name="Scarpelli C."/>
            <person name="Schiex T."/>
            <person name="Segurens B."/>
            <person name="Severin A.J."/>
            <person name="Sherrier D.J."/>
            <person name="Shi R."/>
            <person name="Sims S."/>
            <person name="Singer S.R."/>
            <person name="Sinharoy S."/>
            <person name="Sterck L."/>
            <person name="Viollet A."/>
            <person name="Wang B.B."/>
            <person name="Wang K."/>
            <person name="Wang M."/>
            <person name="Wang X."/>
            <person name="Warfsmann J."/>
            <person name="Weissenbach J."/>
            <person name="White D.D."/>
            <person name="White J.D."/>
            <person name="Wiley G.B."/>
            <person name="Wincker P."/>
            <person name="Xing Y."/>
            <person name="Yang L."/>
            <person name="Yao Z."/>
            <person name="Ying F."/>
            <person name="Zhai J."/>
            <person name="Zhou L."/>
            <person name="Zuber A."/>
            <person name="Denarie J."/>
            <person name="Dixon R.A."/>
            <person name="May G.D."/>
            <person name="Schwartz D.C."/>
            <person name="Rogers J."/>
            <person name="Quetier F."/>
            <person name="Town C.D."/>
            <person name="Roe B.A."/>
        </authorList>
    </citation>
    <scope>NUCLEOTIDE SEQUENCE [LARGE SCALE GENOMIC DNA]</scope>
    <source>
        <strain evidence="1">A17</strain>
        <strain evidence="2 3">cv. Jemalong A17</strain>
    </source>
</reference>